<protein>
    <submittedName>
        <fullName evidence="1">Uncharacterized protein</fullName>
    </submittedName>
</protein>
<organism evidence="1 2">
    <name type="scientific">Pleurodeles waltl</name>
    <name type="common">Iberian ribbed newt</name>
    <dbReference type="NCBI Taxonomy" id="8319"/>
    <lineage>
        <taxon>Eukaryota</taxon>
        <taxon>Metazoa</taxon>
        <taxon>Chordata</taxon>
        <taxon>Craniata</taxon>
        <taxon>Vertebrata</taxon>
        <taxon>Euteleostomi</taxon>
        <taxon>Amphibia</taxon>
        <taxon>Batrachia</taxon>
        <taxon>Caudata</taxon>
        <taxon>Salamandroidea</taxon>
        <taxon>Salamandridae</taxon>
        <taxon>Pleurodelinae</taxon>
        <taxon>Pleurodeles</taxon>
    </lineage>
</organism>
<proteinExistence type="predicted"/>
<evidence type="ECO:0000313" key="1">
    <source>
        <dbReference type="EMBL" id="KAJ1089320.1"/>
    </source>
</evidence>
<dbReference type="EMBL" id="JANPWB010000015">
    <property type="protein sequence ID" value="KAJ1089320.1"/>
    <property type="molecule type" value="Genomic_DNA"/>
</dbReference>
<sequence length="82" mass="9539">MEGIAQPWRAIFTIHRNPHASRLEESKFNIQMAQLGSECEERLSFFIRLSGEVRSNADLLTIMSVWAMCPRRRQQLADLFMA</sequence>
<name>A0AAV7LFS1_PLEWA</name>
<dbReference type="Proteomes" id="UP001066276">
    <property type="component" value="Chromosome 11"/>
</dbReference>
<keyword evidence="2" id="KW-1185">Reference proteome</keyword>
<evidence type="ECO:0000313" key="2">
    <source>
        <dbReference type="Proteomes" id="UP001066276"/>
    </source>
</evidence>
<accession>A0AAV7LFS1</accession>
<dbReference type="AlphaFoldDB" id="A0AAV7LFS1"/>
<gene>
    <name evidence="1" type="ORF">NDU88_002471</name>
</gene>
<reference evidence="1" key="1">
    <citation type="journal article" date="2022" name="bioRxiv">
        <title>Sequencing and chromosome-scale assembly of the giantPleurodeles waltlgenome.</title>
        <authorList>
            <person name="Brown T."/>
            <person name="Elewa A."/>
            <person name="Iarovenko S."/>
            <person name="Subramanian E."/>
            <person name="Araus A.J."/>
            <person name="Petzold A."/>
            <person name="Susuki M."/>
            <person name="Suzuki K.-i.T."/>
            <person name="Hayashi T."/>
            <person name="Toyoda A."/>
            <person name="Oliveira C."/>
            <person name="Osipova E."/>
            <person name="Leigh N.D."/>
            <person name="Simon A."/>
            <person name="Yun M.H."/>
        </authorList>
    </citation>
    <scope>NUCLEOTIDE SEQUENCE</scope>
    <source>
        <strain evidence="1">20211129_DDA</strain>
        <tissue evidence="1">Liver</tissue>
    </source>
</reference>
<comment type="caution">
    <text evidence="1">The sequence shown here is derived from an EMBL/GenBank/DDBJ whole genome shotgun (WGS) entry which is preliminary data.</text>
</comment>